<dbReference type="EMBL" id="QSAQ01000018">
    <property type="protein sequence ID" value="RGW67879.1"/>
    <property type="molecule type" value="Genomic_DNA"/>
</dbReference>
<dbReference type="Proteomes" id="UP001196765">
    <property type="component" value="Unassembled WGS sequence"/>
</dbReference>
<dbReference type="Pfam" id="PF01381">
    <property type="entry name" value="HTH_3"/>
    <property type="match status" value="1"/>
</dbReference>
<evidence type="ECO:0000313" key="10">
    <source>
        <dbReference type="Proteomes" id="UP000420635"/>
    </source>
</evidence>
<evidence type="ECO:0000313" key="5">
    <source>
        <dbReference type="EMBL" id="MQN88833.1"/>
    </source>
</evidence>
<dbReference type="AlphaFoldDB" id="A0AA92UP10"/>
<dbReference type="RefSeq" id="WP_118139973.1">
    <property type="nucleotide sequence ID" value="NZ_JAHOEI010000001.1"/>
</dbReference>
<accession>A0AA92UP10</accession>
<organism evidence="7 8">
    <name type="scientific">Segatella copri</name>
    <dbReference type="NCBI Taxonomy" id="165179"/>
    <lineage>
        <taxon>Bacteria</taxon>
        <taxon>Pseudomonadati</taxon>
        <taxon>Bacteroidota</taxon>
        <taxon>Bacteroidia</taxon>
        <taxon>Bacteroidales</taxon>
        <taxon>Prevotellaceae</taxon>
        <taxon>Segatella</taxon>
    </lineage>
</organism>
<dbReference type="InterPro" id="IPR001387">
    <property type="entry name" value="Cro/C1-type_HTH"/>
</dbReference>
<dbReference type="Proteomes" id="UP000285604">
    <property type="component" value="Unassembled WGS sequence"/>
</dbReference>
<dbReference type="PROSITE" id="PS50943">
    <property type="entry name" value="HTH_CROC1"/>
    <property type="match status" value="1"/>
</dbReference>
<dbReference type="EMBL" id="VZBZ01000138">
    <property type="protein sequence ID" value="MQN78311.1"/>
    <property type="molecule type" value="Genomic_DNA"/>
</dbReference>
<sequence>MSTEKEKEVTETINERVNSIIEKEGHTIATFAKKIGVPWTTIKNIVSGRNAPSYDIIVKIINAVDWVDANYLIMGEKLTKGNQGNLLTIVERQNKTIESQQKTIDRLTKKMLEN</sequence>
<dbReference type="EMBL" id="JAPDVH010000001">
    <property type="protein sequence ID" value="MCW4155152.1"/>
    <property type="molecule type" value="Genomic_DNA"/>
</dbReference>
<dbReference type="Proteomes" id="UP001209168">
    <property type="component" value="Unassembled WGS sequence"/>
</dbReference>
<gene>
    <name evidence="6" type="ORF">DWV60_08030</name>
    <name evidence="7" type="ORF">DXA63_00200</name>
    <name evidence="5" type="ORF">F7D59_02895</name>
    <name evidence="4" type="ORF">F7D71_10705</name>
    <name evidence="2" type="ORF">KSW82_00350</name>
    <name evidence="3" type="ORF">ONT23_06250</name>
</gene>
<reference evidence="8 9" key="1">
    <citation type="submission" date="2018-08" db="EMBL/GenBank/DDBJ databases">
        <title>A genome reference for cultivated species of the human gut microbiota.</title>
        <authorList>
            <person name="Zou Y."/>
            <person name="Xue W."/>
            <person name="Luo G."/>
        </authorList>
    </citation>
    <scope>NUCLEOTIDE SEQUENCE [LARGE SCALE GENOMIC DNA]</scope>
    <source>
        <strain evidence="6 9">AF11-14</strain>
        <strain evidence="7 8">OF03-3</strain>
    </source>
</reference>
<evidence type="ECO:0000313" key="9">
    <source>
        <dbReference type="Proteomes" id="UP000286077"/>
    </source>
</evidence>
<dbReference type="Proteomes" id="UP000420635">
    <property type="component" value="Unassembled WGS sequence"/>
</dbReference>
<dbReference type="CDD" id="cd00093">
    <property type="entry name" value="HTH_XRE"/>
    <property type="match status" value="1"/>
</dbReference>
<dbReference type="Proteomes" id="UP000286077">
    <property type="component" value="Unassembled WGS sequence"/>
</dbReference>
<name>A0AA92UP10_9BACT</name>
<dbReference type="Gene3D" id="1.10.260.40">
    <property type="entry name" value="lambda repressor-like DNA-binding domains"/>
    <property type="match status" value="1"/>
</dbReference>
<comment type="caution">
    <text evidence="7">The sequence shown here is derived from an EMBL/GenBank/DDBJ whole genome shotgun (WGS) entry which is preliminary data.</text>
</comment>
<proteinExistence type="predicted"/>
<dbReference type="EMBL" id="VZBQ01000029">
    <property type="protein sequence ID" value="MQN88833.1"/>
    <property type="molecule type" value="Genomic_DNA"/>
</dbReference>
<dbReference type="InterPro" id="IPR010982">
    <property type="entry name" value="Lambda_DNA-bd_dom_sf"/>
</dbReference>
<evidence type="ECO:0000313" key="6">
    <source>
        <dbReference type="EMBL" id="RGW67879.1"/>
    </source>
</evidence>
<dbReference type="SUPFAM" id="SSF47413">
    <property type="entry name" value="lambda repressor-like DNA-binding domains"/>
    <property type="match status" value="1"/>
</dbReference>
<dbReference type="EMBL" id="JAHOEI010000001">
    <property type="protein sequence ID" value="MBV3386202.1"/>
    <property type="molecule type" value="Genomic_DNA"/>
</dbReference>
<dbReference type="Proteomes" id="UP000423156">
    <property type="component" value="Unassembled WGS sequence"/>
</dbReference>
<evidence type="ECO:0000313" key="4">
    <source>
        <dbReference type="EMBL" id="MQN78311.1"/>
    </source>
</evidence>
<feature type="domain" description="HTH cro/C1-type" evidence="1">
    <location>
        <begin position="27"/>
        <end position="72"/>
    </location>
</feature>
<evidence type="ECO:0000313" key="2">
    <source>
        <dbReference type="EMBL" id="MBV3386202.1"/>
    </source>
</evidence>
<evidence type="ECO:0000313" key="11">
    <source>
        <dbReference type="Proteomes" id="UP000423156"/>
    </source>
</evidence>
<dbReference type="GO" id="GO:0003677">
    <property type="term" value="F:DNA binding"/>
    <property type="evidence" value="ECO:0007669"/>
    <property type="project" value="InterPro"/>
</dbReference>
<reference evidence="4" key="5">
    <citation type="submission" date="2022-12" db="EMBL/GenBank/DDBJ databases">
        <title>Distinct polysaccharide growth profiles of human intestinal Prevotella copri isolates.</title>
        <authorList>
            <person name="Fehlner-Peach H."/>
            <person name="Magnabosco C."/>
            <person name="Raghavan V."/>
            <person name="Scher J.U."/>
            <person name="Tett A."/>
            <person name="Cox L.M."/>
            <person name="Gottsegen C."/>
            <person name="Watters A."/>
            <person name="Wiltshire- Gordon J.D."/>
            <person name="Segata N."/>
            <person name="Bonneau R."/>
            <person name="Littman D.R."/>
        </authorList>
    </citation>
    <scope>NUCLEOTIDE SEQUENCE</scope>
    <source>
        <strain evidence="4">BU41712</strain>
    </source>
</reference>
<protein>
    <submittedName>
        <fullName evidence="2">Helix-turn-helix domain-containing protein</fullName>
    </submittedName>
    <submittedName>
        <fullName evidence="4">Helix-turn-helix transcriptional regulator</fullName>
    </submittedName>
    <submittedName>
        <fullName evidence="7">XRE family transcriptional regulator</fullName>
    </submittedName>
</protein>
<evidence type="ECO:0000313" key="3">
    <source>
        <dbReference type="EMBL" id="MCW4155152.1"/>
    </source>
</evidence>
<reference evidence="10 11" key="2">
    <citation type="submission" date="2019-09" db="EMBL/GenBank/DDBJ databases">
        <title>Distinct polysaccharide growth profiles of human intestinal Prevotella copri isolates.</title>
        <authorList>
            <person name="Fehlner-Peach H."/>
            <person name="Magnabosco C."/>
            <person name="Raghavan V."/>
            <person name="Scher J.U."/>
            <person name="Tett A."/>
            <person name="Cox L.M."/>
            <person name="Gottsegen C."/>
            <person name="Watters A."/>
            <person name="Wiltshire- Gordon J.D."/>
            <person name="Segata N."/>
            <person name="Bonneau R."/>
            <person name="Littman D.R."/>
        </authorList>
    </citation>
    <scope>NUCLEOTIDE SEQUENCE [LARGE SCALE GENOMIC DNA]</scope>
    <source>
        <strain evidence="11">BU41712</strain>
        <strain evidence="5">IP54</strain>
        <strain evidence="10">iP54</strain>
    </source>
</reference>
<dbReference type="EMBL" id="QSCI01000001">
    <property type="protein sequence ID" value="RGX98586.1"/>
    <property type="molecule type" value="Genomic_DNA"/>
</dbReference>
<reference evidence="3" key="4">
    <citation type="submission" date="2022-11" db="EMBL/GenBank/DDBJ databases">
        <title>Genomic repertoires linked with pathogenic potency of arthritogenic Prevotella copri isolated from the gut of rheumatoid arthritis patients.</title>
        <authorList>
            <person name="Nii T."/>
            <person name="Maeda Y."/>
            <person name="Motooka D."/>
            <person name="Naito M."/>
            <person name="Matsumoto Y."/>
            <person name="Ogawa T."/>
            <person name="Oguro-Igashira E."/>
            <person name="Kishikawa T."/>
            <person name="Yamashita M."/>
            <person name="Koizumi S."/>
            <person name="Kurakawa T."/>
            <person name="Okumura R."/>
            <person name="Kayama H."/>
            <person name="Murakami M."/>
            <person name="Sakaguchi T."/>
            <person name="Das B."/>
            <person name="Nakamura S."/>
            <person name="Okada Y."/>
            <person name="Kumanogoh A."/>
            <person name="Takeda K."/>
        </authorList>
    </citation>
    <scope>NUCLEOTIDE SEQUENCE</scope>
    <source>
        <strain evidence="3">H012_8</strain>
    </source>
</reference>
<reference evidence="2" key="3">
    <citation type="submission" date="2021-06" db="EMBL/GenBank/DDBJ databases">
        <title>Collection of gut derived symbiotic bacterial strains cultured from healthy donors.</title>
        <authorList>
            <person name="Lin H."/>
            <person name="Littmann E."/>
            <person name="Pamer E.G."/>
        </authorList>
    </citation>
    <scope>NUCLEOTIDE SEQUENCE</scope>
    <source>
        <strain evidence="2">MSK.21.74</strain>
    </source>
</reference>
<evidence type="ECO:0000259" key="1">
    <source>
        <dbReference type="PROSITE" id="PS50943"/>
    </source>
</evidence>
<evidence type="ECO:0000313" key="8">
    <source>
        <dbReference type="Proteomes" id="UP000285604"/>
    </source>
</evidence>
<evidence type="ECO:0000313" key="7">
    <source>
        <dbReference type="EMBL" id="RGX98586.1"/>
    </source>
</evidence>